<dbReference type="GO" id="GO:0016740">
    <property type="term" value="F:transferase activity"/>
    <property type="evidence" value="ECO:0007669"/>
    <property type="project" value="UniProtKB-KW"/>
</dbReference>
<comment type="caution">
    <text evidence="2">The sequence shown here is derived from an EMBL/GenBank/DDBJ whole genome shotgun (WGS) entry which is preliminary data.</text>
</comment>
<dbReference type="InParanoid" id="A0A1V9XXG2"/>
<evidence type="ECO:0000256" key="1">
    <source>
        <dbReference type="SAM" id="Phobius"/>
    </source>
</evidence>
<name>A0A1V9XXG2_9ACAR</name>
<feature type="transmembrane region" description="Helical" evidence="1">
    <location>
        <begin position="46"/>
        <end position="64"/>
    </location>
</feature>
<protein>
    <submittedName>
        <fullName evidence="2">Putative palmitoyltransferase ZDHHC23-like</fullName>
    </submittedName>
</protein>
<dbReference type="AlphaFoldDB" id="A0A1V9XXG2"/>
<organism evidence="2 3">
    <name type="scientific">Tropilaelaps mercedesae</name>
    <dbReference type="NCBI Taxonomy" id="418985"/>
    <lineage>
        <taxon>Eukaryota</taxon>
        <taxon>Metazoa</taxon>
        <taxon>Ecdysozoa</taxon>
        <taxon>Arthropoda</taxon>
        <taxon>Chelicerata</taxon>
        <taxon>Arachnida</taxon>
        <taxon>Acari</taxon>
        <taxon>Parasitiformes</taxon>
        <taxon>Mesostigmata</taxon>
        <taxon>Gamasina</taxon>
        <taxon>Dermanyssoidea</taxon>
        <taxon>Laelapidae</taxon>
        <taxon>Tropilaelaps</taxon>
    </lineage>
</organism>
<dbReference type="EMBL" id="MNPL01002622">
    <property type="protein sequence ID" value="OQR78122.1"/>
    <property type="molecule type" value="Genomic_DNA"/>
</dbReference>
<keyword evidence="1" id="KW-1133">Transmembrane helix</keyword>
<gene>
    <name evidence="2" type="ORF">BIW11_06618</name>
</gene>
<keyword evidence="1" id="KW-0472">Membrane</keyword>
<dbReference type="Proteomes" id="UP000192247">
    <property type="component" value="Unassembled WGS sequence"/>
</dbReference>
<feature type="transmembrane region" description="Helical" evidence="1">
    <location>
        <begin position="70"/>
        <end position="87"/>
    </location>
</feature>
<sequence>MVCRGSCPIFVKHIERDNLRAQLNSRLSHKIPVFIRPSPYCTTSSLVDGHVCLALLSFPLLFIVACQGWWSMWASLVAMFLFLRIVHDYCHRKRLRSRFFLVWGILSYLQLLLLFQLVIVSQLKVLFSENAILTVLVLAALYCAYRTRSDPGVLNPHRSEEEVRYFKR</sequence>
<feature type="transmembrane region" description="Helical" evidence="1">
    <location>
        <begin position="125"/>
        <end position="145"/>
    </location>
</feature>
<feature type="transmembrane region" description="Helical" evidence="1">
    <location>
        <begin position="99"/>
        <end position="119"/>
    </location>
</feature>
<keyword evidence="1" id="KW-0812">Transmembrane</keyword>
<evidence type="ECO:0000313" key="3">
    <source>
        <dbReference type="Proteomes" id="UP000192247"/>
    </source>
</evidence>
<keyword evidence="3" id="KW-1185">Reference proteome</keyword>
<reference evidence="2 3" key="1">
    <citation type="journal article" date="2017" name="Gigascience">
        <title>Draft genome of the honey bee ectoparasitic mite, Tropilaelaps mercedesae, is shaped by the parasitic life history.</title>
        <authorList>
            <person name="Dong X."/>
            <person name="Armstrong S.D."/>
            <person name="Xia D."/>
            <person name="Makepeace B.L."/>
            <person name="Darby A.C."/>
            <person name="Kadowaki T."/>
        </authorList>
    </citation>
    <scope>NUCLEOTIDE SEQUENCE [LARGE SCALE GENOMIC DNA]</scope>
    <source>
        <strain evidence="2">Wuxi-XJTLU</strain>
    </source>
</reference>
<accession>A0A1V9XXG2</accession>
<keyword evidence="2" id="KW-0808">Transferase</keyword>
<evidence type="ECO:0000313" key="2">
    <source>
        <dbReference type="EMBL" id="OQR78122.1"/>
    </source>
</evidence>
<proteinExistence type="predicted"/>